<dbReference type="PANTHER" id="PTHR34847">
    <property type="entry name" value="NODULATION PROTEIN U"/>
    <property type="match status" value="1"/>
</dbReference>
<evidence type="ECO:0000259" key="2">
    <source>
        <dbReference type="Pfam" id="PF02543"/>
    </source>
</evidence>
<dbReference type="GO" id="GO:0016740">
    <property type="term" value="F:transferase activity"/>
    <property type="evidence" value="ECO:0007669"/>
    <property type="project" value="UniProtKB-KW"/>
</dbReference>
<dbReference type="Gene3D" id="3.30.420.40">
    <property type="match status" value="2"/>
</dbReference>
<feature type="domain" description="Carbamoyltransferase" evidence="2">
    <location>
        <begin position="26"/>
        <end position="342"/>
    </location>
</feature>
<comment type="caution">
    <text evidence="4">The sequence shown here is derived from an EMBL/GenBank/DDBJ whole genome shotgun (WGS) entry which is preliminary data.</text>
</comment>
<feature type="domain" description="Carbamoyltransferase C-terminal" evidence="3">
    <location>
        <begin position="397"/>
        <end position="569"/>
    </location>
</feature>
<dbReference type="AlphaFoldDB" id="A0A3N1CZZ0"/>
<organism evidence="4 5">
    <name type="scientific">Actinocorallia herbida</name>
    <dbReference type="NCBI Taxonomy" id="58109"/>
    <lineage>
        <taxon>Bacteria</taxon>
        <taxon>Bacillati</taxon>
        <taxon>Actinomycetota</taxon>
        <taxon>Actinomycetes</taxon>
        <taxon>Streptosporangiales</taxon>
        <taxon>Thermomonosporaceae</taxon>
        <taxon>Actinocorallia</taxon>
    </lineage>
</organism>
<evidence type="ECO:0000256" key="1">
    <source>
        <dbReference type="ARBA" id="ARBA00006129"/>
    </source>
</evidence>
<dbReference type="Gene3D" id="3.90.870.20">
    <property type="entry name" value="Carbamoyltransferase, C-terminal domain"/>
    <property type="match status" value="1"/>
</dbReference>
<dbReference type="InterPro" id="IPR051338">
    <property type="entry name" value="NodU/CmcH_Carbamoyltrnsfr"/>
</dbReference>
<dbReference type="EMBL" id="RJKE01000001">
    <property type="protein sequence ID" value="ROO86847.1"/>
    <property type="molecule type" value="Genomic_DNA"/>
</dbReference>
<evidence type="ECO:0000313" key="4">
    <source>
        <dbReference type="EMBL" id="ROO86847.1"/>
    </source>
</evidence>
<reference evidence="4 5" key="1">
    <citation type="submission" date="2018-11" db="EMBL/GenBank/DDBJ databases">
        <title>Sequencing the genomes of 1000 actinobacteria strains.</title>
        <authorList>
            <person name="Klenk H.-P."/>
        </authorList>
    </citation>
    <scope>NUCLEOTIDE SEQUENCE [LARGE SCALE GENOMIC DNA]</scope>
    <source>
        <strain evidence="4 5">DSM 44254</strain>
    </source>
</reference>
<gene>
    <name evidence="4" type="ORF">EDD29_4429</name>
</gene>
<proteinExistence type="inferred from homology"/>
<sequence>MLTLGLSGNFSPEDSDLVPGLHWGEFHDSAACLIEDGVLLAAVEEERFNRIKKTTKFPAHAIRACLETAGRSIAEVDAVGYYFTEEFVDDSLNHLYLQNPQVPAVYARQLIGGWFEAEYGERLSRERLHFAPHHATHGMSAYARSGLAEALVVVVDGQGEEECITVYFGKDGRLKSLATYPSSKSLGYLYLFGTMQLGYGFGDEYKVMGLAPYGRPEVYREVFASLYTLGAEGDYDLRPSGPGQGALAPVLLAQGVPPRRSGEPITQAHMDLAAGLQETLETIVLHVLRHWADATGVRAAVLSGGVAHNSSLNGRILRSGLFDEVYVHPASHDAGSAEGAALFAEQTLTGAPLPKRRLRTADFGPALGTPDEIERRLEAWGGCVDVERCDDVVARAARLLADGAVLGWAQGRSEFGPRALGHRSILADPRPAGNQTRINSMIKNRESYRPFAPVVTAEDAHTYFDIPETAADHEFMSFVTPVREERREELGAVTHVDGTARLQVVDAEIGGRYYRLVAEFGALTGTPVLLNTSFNNNAEPIVQDIDDVLTCYLTTDLDYVVIEDFLIRRRSTPTAIDTLALRFRPTTRLVERRAPGQGTGNPVVHEISLDYIDGPSMTLSSELYDLLKRVTEPVPLSAFAADLTADLRAELHRLWQARLITLRPPAP</sequence>
<name>A0A3N1CZZ0_9ACTN</name>
<dbReference type="RefSeq" id="WP_123666206.1">
    <property type="nucleotide sequence ID" value="NZ_RJKE01000001.1"/>
</dbReference>
<dbReference type="OrthoDB" id="9780777at2"/>
<dbReference type="Proteomes" id="UP000272400">
    <property type="component" value="Unassembled WGS sequence"/>
</dbReference>
<dbReference type="PANTHER" id="PTHR34847:SF1">
    <property type="entry name" value="NODULATION PROTEIN U"/>
    <property type="match status" value="1"/>
</dbReference>
<accession>A0A3N1CZZ0</accession>
<dbReference type="SUPFAM" id="SSF53067">
    <property type="entry name" value="Actin-like ATPase domain"/>
    <property type="match status" value="1"/>
</dbReference>
<dbReference type="InterPro" id="IPR043129">
    <property type="entry name" value="ATPase_NBD"/>
</dbReference>
<dbReference type="InterPro" id="IPR003696">
    <property type="entry name" value="Carbtransf_dom"/>
</dbReference>
<keyword evidence="4" id="KW-0808">Transferase</keyword>
<dbReference type="Pfam" id="PF02543">
    <property type="entry name" value="Carbam_trans_N"/>
    <property type="match status" value="1"/>
</dbReference>
<dbReference type="InterPro" id="IPR031730">
    <property type="entry name" value="Carbam_trans_C"/>
</dbReference>
<evidence type="ECO:0000259" key="3">
    <source>
        <dbReference type="Pfam" id="PF16861"/>
    </source>
</evidence>
<comment type="similarity">
    <text evidence="1">Belongs to the NodU/CmcH family.</text>
</comment>
<dbReference type="InterPro" id="IPR038152">
    <property type="entry name" value="Carbam_trans_C_sf"/>
</dbReference>
<evidence type="ECO:0000313" key="5">
    <source>
        <dbReference type="Proteomes" id="UP000272400"/>
    </source>
</evidence>
<dbReference type="Pfam" id="PF16861">
    <property type="entry name" value="Carbam_trans_C"/>
    <property type="match status" value="1"/>
</dbReference>
<keyword evidence="5" id="KW-1185">Reference proteome</keyword>
<protein>
    <submittedName>
        <fullName evidence="4">Beta-1,4-N-acetylglucosamine oligosaccharide 3-O-carbamoyltransferase NolO</fullName>
    </submittedName>
</protein>